<evidence type="ECO:0000313" key="3">
    <source>
        <dbReference type="Proteomes" id="UP001303373"/>
    </source>
</evidence>
<proteinExistence type="predicted"/>
<feature type="chain" id="PRO_5043023284" evidence="1">
    <location>
        <begin position="20"/>
        <end position="189"/>
    </location>
</feature>
<evidence type="ECO:0000256" key="1">
    <source>
        <dbReference type="SAM" id="SignalP"/>
    </source>
</evidence>
<dbReference type="Proteomes" id="UP001303373">
    <property type="component" value="Chromosome 7"/>
</dbReference>
<name>A0AAQ3RAG1_9PEZI</name>
<protein>
    <submittedName>
        <fullName evidence="2">Uncharacterized protein</fullName>
    </submittedName>
</protein>
<feature type="signal peptide" evidence="1">
    <location>
        <begin position="1"/>
        <end position="19"/>
    </location>
</feature>
<evidence type="ECO:0000313" key="2">
    <source>
        <dbReference type="EMBL" id="WPH02011.1"/>
    </source>
</evidence>
<dbReference type="AlphaFoldDB" id="A0AAQ3RAG1"/>
<reference evidence="2 3" key="1">
    <citation type="submission" date="2023-11" db="EMBL/GenBank/DDBJ databases">
        <title>An acidophilic fungus is an integral part of prey digestion in a carnivorous sundew plant.</title>
        <authorList>
            <person name="Tsai I.J."/>
        </authorList>
    </citation>
    <scope>NUCLEOTIDE SEQUENCE [LARGE SCALE GENOMIC DNA]</scope>
    <source>
        <strain evidence="2">169a</strain>
    </source>
</reference>
<dbReference type="EMBL" id="CP138586">
    <property type="protein sequence ID" value="WPH02011.1"/>
    <property type="molecule type" value="Genomic_DNA"/>
</dbReference>
<keyword evidence="3" id="KW-1185">Reference proteome</keyword>
<sequence length="189" mass="20128">MATAIIVSALLALLSSSIASPIAVGDRKIIRRFSPWHNGFKLVTADSYTASFSPATLPNVSAISLFDPFDQANYLLRLIGPGYGSLPVFNITQTGLLQTVAEGPEATGEWVYTSEGAEDGQNLEFTSTSPPMKAPVEGSLGLLWGYLLTVNGSEEGWTICDGPIGQKVIKWQGEGCTATYLHAVDIAPY</sequence>
<gene>
    <name evidence="2" type="ORF">R9X50_00486500</name>
</gene>
<keyword evidence="1" id="KW-0732">Signal</keyword>
<organism evidence="2 3">
    <name type="scientific">Acrodontium crateriforme</name>
    <dbReference type="NCBI Taxonomy" id="150365"/>
    <lineage>
        <taxon>Eukaryota</taxon>
        <taxon>Fungi</taxon>
        <taxon>Dikarya</taxon>
        <taxon>Ascomycota</taxon>
        <taxon>Pezizomycotina</taxon>
        <taxon>Dothideomycetes</taxon>
        <taxon>Dothideomycetidae</taxon>
        <taxon>Mycosphaerellales</taxon>
        <taxon>Teratosphaeriaceae</taxon>
        <taxon>Acrodontium</taxon>
    </lineage>
</organism>
<accession>A0AAQ3RAG1</accession>